<protein>
    <submittedName>
        <fullName evidence="2">Uncharacterized protein</fullName>
    </submittedName>
</protein>
<accession>A0A326U188</accession>
<name>A0A326U188_THEHA</name>
<feature type="region of interest" description="Disordered" evidence="1">
    <location>
        <begin position="129"/>
        <end position="149"/>
    </location>
</feature>
<gene>
    <name evidence="2" type="ORF">EI42_05013</name>
</gene>
<dbReference type="EMBL" id="QKUF01000026">
    <property type="protein sequence ID" value="PZW23391.1"/>
    <property type="molecule type" value="Genomic_DNA"/>
</dbReference>
<dbReference type="RefSeq" id="WP_111325301.1">
    <property type="nucleotide sequence ID" value="NZ_BIFX01000001.1"/>
</dbReference>
<evidence type="ECO:0000256" key="1">
    <source>
        <dbReference type="SAM" id="MobiDB-lite"/>
    </source>
</evidence>
<sequence length="149" mass="17315">MRHESPMNPVPLRSDARDTALYPPEKLVDRKARTRTVPGMFIGVIEYLRHAGCEVTPSADREQMTLVYPEGTISQYQGVPMTSPEYKITLPNGDVLTEAYQRCGLVYLYMDEEKLEDFLNRHPDIQRLDAEERRKWGKERKPEKKTPSF</sequence>
<dbReference type="Proteomes" id="UP000248806">
    <property type="component" value="Unassembled WGS sequence"/>
</dbReference>
<evidence type="ECO:0000313" key="3">
    <source>
        <dbReference type="Proteomes" id="UP000248806"/>
    </source>
</evidence>
<keyword evidence="3" id="KW-1185">Reference proteome</keyword>
<proteinExistence type="predicted"/>
<evidence type="ECO:0000313" key="2">
    <source>
        <dbReference type="EMBL" id="PZW23391.1"/>
    </source>
</evidence>
<organism evidence="2 3">
    <name type="scientific">Thermosporothrix hazakensis</name>
    <dbReference type="NCBI Taxonomy" id="644383"/>
    <lineage>
        <taxon>Bacteria</taxon>
        <taxon>Bacillati</taxon>
        <taxon>Chloroflexota</taxon>
        <taxon>Ktedonobacteria</taxon>
        <taxon>Ktedonobacterales</taxon>
        <taxon>Thermosporotrichaceae</taxon>
        <taxon>Thermosporothrix</taxon>
    </lineage>
</organism>
<dbReference type="AlphaFoldDB" id="A0A326U188"/>
<comment type="caution">
    <text evidence="2">The sequence shown here is derived from an EMBL/GenBank/DDBJ whole genome shotgun (WGS) entry which is preliminary data.</text>
</comment>
<reference evidence="2 3" key="1">
    <citation type="submission" date="2018-06" db="EMBL/GenBank/DDBJ databases">
        <title>Genomic Encyclopedia of Archaeal and Bacterial Type Strains, Phase II (KMG-II): from individual species to whole genera.</title>
        <authorList>
            <person name="Goeker M."/>
        </authorList>
    </citation>
    <scope>NUCLEOTIDE SEQUENCE [LARGE SCALE GENOMIC DNA]</scope>
    <source>
        <strain evidence="2 3">ATCC BAA-1881</strain>
    </source>
</reference>